<gene>
    <name evidence="2" type="ORF">CB5_LOCUS13033</name>
</gene>
<protein>
    <recommendedName>
        <fullName evidence="1">Alpha 1,4-glycosyltransferase domain-containing protein</fullName>
    </recommendedName>
</protein>
<dbReference type="PANTHER" id="PTHR47213:SF1">
    <property type="entry name" value="OS07G0567300 PROTEIN"/>
    <property type="match status" value="1"/>
</dbReference>
<dbReference type="InterPro" id="IPR007652">
    <property type="entry name" value="A1-4-GlycosylTfrase_dom"/>
</dbReference>
<dbReference type="Pfam" id="PF04572">
    <property type="entry name" value="Gb3_synth"/>
    <property type="match status" value="1"/>
</dbReference>
<dbReference type="Gene3D" id="3.90.550.20">
    <property type="match status" value="1"/>
</dbReference>
<dbReference type="InterPro" id="IPR044789">
    <property type="entry name" value="Put_A1-4-GlycosylTfrase_plant"/>
</dbReference>
<evidence type="ECO:0000259" key="1">
    <source>
        <dbReference type="Pfam" id="PF04572"/>
    </source>
</evidence>
<dbReference type="EMBL" id="LR862130">
    <property type="protein sequence ID" value="CAD1829822.1"/>
    <property type="molecule type" value="Genomic_DNA"/>
</dbReference>
<name>A0A6V7PG29_ANACO</name>
<dbReference type="PANTHER" id="PTHR47213">
    <property type="entry name" value="OS07G0567300 PROTEIN"/>
    <property type="match status" value="1"/>
</dbReference>
<dbReference type="InterPro" id="IPR029044">
    <property type="entry name" value="Nucleotide-diphossugar_trans"/>
</dbReference>
<dbReference type="Pfam" id="PF04488">
    <property type="entry name" value="Gly_transf_sug"/>
    <property type="match status" value="1"/>
</dbReference>
<dbReference type="InterPro" id="IPR007577">
    <property type="entry name" value="GlycoTrfase_DXD_sugar-bd_CS"/>
</dbReference>
<dbReference type="AlphaFoldDB" id="A0A6V7PG29"/>
<organism evidence="2">
    <name type="scientific">Ananas comosus var. bracteatus</name>
    <name type="common">red pineapple</name>
    <dbReference type="NCBI Taxonomy" id="296719"/>
    <lineage>
        <taxon>Eukaryota</taxon>
        <taxon>Viridiplantae</taxon>
        <taxon>Streptophyta</taxon>
        <taxon>Embryophyta</taxon>
        <taxon>Tracheophyta</taxon>
        <taxon>Spermatophyta</taxon>
        <taxon>Magnoliopsida</taxon>
        <taxon>Liliopsida</taxon>
        <taxon>Poales</taxon>
        <taxon>Bromeliaceae</taxon>
        <taxon>Bromelioideae</taxon>
        <taxon>Ananas</taxon>
    </lineage>
</organism>
<accession>A0A6V7PG29</accession>
<reference evidence="2" key="1">
    <citation type="submission" date="2020-07" db="EMBL/GenBank/DDBJ databases">
        <authorList>
            <person name="Lin J."/>
        </authorList>
    </citation>
    <scope>NUCLEOTIDE SEQUENCE</scope>
</reference>
<evidence type="ECO:0000313" key="2">
    <source>
        <dbReference type="EMBL" id="CAD1829822.1"/>
    </source>
</evidence>
<proteinExistence type="predicted"/>
<dbReference type="SUPFAM" id="SSF53448">
    <property type="entry name" value="Nucleotide-diphospho-sugar transferases"/>
    <property type="match status" value="1"/>
</dbReference>
<feature type="domain" description="Alpha 1,4-glycosyltransferase" evidence="1">
    <location>
        <begin position="106"/>
        <end position="235"/>
    </location>
</feature>
<sequence length="237" mass="27365">MTIELDFFREFVKDGFRVAVAVPNLGELLDDTPTHIFASVWFEWRKTKHYPIHYSELIRLAALYKYGGIYLDSDVIVLNPLQSLQNSVGVADIIDGNSTFTGAVMAFEKRSNFLMECLKEFYSTYDDTLLKYNGADLVTRVLNRFSTKADKGYGQLNIKIEPPFVFYPISPINITRYFAEPVDEFERVQQDGFYAKMMNESVTFHLWNSITSALVPEPNSLVDRILNHYCLYCRDVL</sequence>